<name>A0A193C4I1_AMYOR</name>
<dbReference type="AlphaFoldDB" id="A0A193C4I1"/>
<protein>
    <submittedName>
        <fullName evidence="1">Uncharacterized protein</fullName>
    </submittedName>
</protein>
<evidence type="ECO:0000313" key="2">
    <source>
        <dbReference type="Proteomes" id="UP000093695"/>
    </source>
</evidence>
<dbReference type="RefSeq" id="WP_044855503.1">
    <property type="nucleotide sequence ID" value="NZ_CP016174.1"/>
</dbReference>
<dbReference type="EMBL" id="CP016174">
    <property type="protein sequence ID" value="ANN19471.1"/>
    <property type="molecule type" value="Genomic_DNA"/>
</dbReference>
<dbReference type="Proteomes" id="UP000093695">
    <property type="component" value="Chromosome"/>
</dbReference>
<organism evidence="1 2">
    <name type="scientific">Amycolatopsis orientalis</name>
    <name type="common">Nocardia orientalis</name>
    <dbReference type="NCBI Taxonomy" id="31958"/>
    <lineage>
        <taxon>Bacteria</taxon>
        <taxon>Bacillati</taxon>
        <taxon>Actinomycetota</taxon>
        <taxon>Actinomycetes</taxon>
        <taxon>Pseudonocardiales</taxon>
        <taxon>Pseudonocardiaceae</taxon>
        <taxon>Amycolatopsis</taxon>
    </lineage>
</organism>
<proteinExistence type="predicted"/>
<dbReference type="KEGG" id="aori:SD37_30205"/>
<reference evidence="1 2" key="1">
    <citation type="journal article" date="2015" name="Genome Announc.">
        <title>Draft Genome Sequence of Norvancomycin-Producing Strain Amycolatopsis orientalis CPCC200066.</title>
        <authorList>
            <person name="Lei X."/>
            <person name="Yuan F."/>
            <person name="Shi Y."/>
            <person name="Li X."/>
            <person name="Wang L."/>
            <person name="Hong B."/>
        </authorList>
    </citation>
    <scope>NUCLEOTIDE SEQUENCE [LARGE SCALE GENOMIC DNA]</scope>
    <source>
        <strain evidence="1 2">B-37</strain>
    </source>
</reference>
<accession>A0A193C4I1</accession>
<keyword evidence="2" id="KW-1185">Reference proteome</keyword>
<evidence type="ECO:0000313" key="1">
    <source>
        <dbReference type="EMBL" id="ANN19471.1"/>
    </source>
</evidence>
<sequence length="114" mass="12287">MTFDVVGLCHREPDAGTLVSAIRTASPLSEVDSDDDRLLFLLRHPEGRVLLAIESGRLVRVPGEVRRLLGVEVPPPVWWVEGRAPDGDAEAESVAREFTAALVAATGGTTWASR</sequence>
<dbReference type="STRING" id="31958.SD37_30205"/>
<gene>
    <name evidence="1" type="ORF">SD37_30205</name>
</gene>